<dbReference type="GO" id="GO:0005975">
    <property type="term" value="P:carbohydrate metabolic process"/>
    <property type="evidence" value="ECO:0007669"/>
    <property type="project" value="InterPro"/>
</dbReference>
<dbReference type="eggNOG" id="COG1554">
    <property type="taxonomic scope" value="Bacteria"/>
</dbReference>
<evidence type="ECO:0000313" key="5">
    <source>
        <dbReference type="Proteomes" id="UP000004913"/>
    </source>
</evidence>
<dbReference type="InterPro" id="IPR013780">
    <property type="entry name" value="Glyco_hydro_b"/>
</dbReference>
<evidence type="ECO:0000313" key="4">
    <source>
        <dbReference type="EMBL" id="EGK01795.1"/>
    </source>
</evidence>
<proteinExistence type="predicted"/>
<dbReference type="PANTHER" id="PTHR31084">
    <property type="entry name" value="ALPHA-L-FUCOSIDASE 2"/>
    <property type="match status" value="1"/>
</dbReference>
<accession>F5IXX6</accession>
<dbReference type="PIRSF" id="PIRSF007663">
    <property type="entry name" value="UCP007663"/>
    <property type="match status" value="1"/>
</dbReference>
<dbReference type="HOGENOM" id="CLU_004617_2_2_10"/>
<dbReference type="Proteomes" id="UP000004913">
    <property type="component" value="Unassembled WGS sequence"/>
</dbReference>
<protein>
    <submittedName>
        <fullName evidence="4">Uncharacterized protein</fullName>
    </submittedName>
</protein>
<keyword evidence="5" id="KW-1185">Reference proteome</keyword>
<dbReference type="Pfam" id="PF22124">
    <property type="entry name" value="Glyco_hydro_95_cat"/>
    <property type="match status" value="1"/>
</dbReference>
<dbReference type="EMBL" id="ADLV01000020">
    <property type="protein sequence ID" value="EGK01795.1"/>
    <property type="molecule type" value="Genomic_DNA"/>
</dbReference>
<dbReference type="InterPro" id="IPR049053">
    <property type="entry name" value="AFCA-like_C"/>
</dbReference>
<dbReference type="InterPro" id="IPR054363">
    <property type="entry name" value="GH95_cat"/>
</dbReference>
<dbReference type="STRING" id="742766.HMPREF9455_01943"/>
<comment type="caution">
    <text evidence="4">The sequence shown here is derived from an EMBL/GenBank/DDBJ whole genome shotgun (WGS) entry which is preliminary data.</text>
</comment>
<name>F5IXX6_9BACT</name>
<evidence type="ECO:0000259" key="2">
    <source>
        <dbReference type="Pfam" id="PF21307"/>
    </source>
</evidence>
<evidence type="ECO:0000259" key="1">
    <source>
        <dbReference type="Pfam" id="PF14498"/>
    </source>
</evidence>
<dbReference type="GO" id="GO:0004560">
    <property type="term" value="F:alpha-L-fucosidase activity"/>
    <property type="evidence" value="ECO:0007669"/>
    <property type="project" value="InterPro"/>
</dbReference>
<dbReference type="SUPFAM" id="SSF48208">
    <property type="entry name" value="Six-hairpin glycosidases"/>
    <property type="match status" value="1"/>
</dbReference>
<dbReference type="InterPro" id="IPR027414">
    <property type="entry name" value="GH95_N_dom"/>
</dbReference>
<dbReference type="Pfam" id="PF21307">
    <property type="entry name" value="Glyco_hydro_95_C"/>
    <property type="match status" value="1"/>
</dbReference>
<dbReference type="AlphaFoldDB" id="F5IXX6"/>
<dbReference type="Gene3D" id="1.50.10.10">
    <property type="match status" value="1"/>
</dbReference>
<feature type="domain" description="Alpha fucosidase A-like C-terminal" evidence="2">
    <location>
        <begin position="718"/>
        <end position="815"/>
    </location>
</feature>
<evidence type="ECO:0000259" key="3">
    <source>
        <dbReference type="Pfam" id="PF22124"/>
    </source>
</evidence>
<reference evidence="4 5" key="1">
    <citation type="submission" date="2011-04" db="EMBL/GenBank/DDBJ databases">
        <title>The Genome Sequence of Dysgonomonas gadei ATCC BAA-286.</title>
        <authorList>
            <consortium name="The Broad Institute Genome Sequencing Platform"/>
            <person name="Earl A."/>
            <person name="Ward D."/>
            <person name="Feldgarden M."/>
            <person name="Gevers D."/>
            <person name="Pudlo N."/>
            <person name="Martens E."/>
            <person name="Allen-Vercoe E."/>
            <person name="Young S.K."/>
            <person name="Zeng Q."/>
            <person name="Gargeya S."/>
            <person name="Fitzgerald M."/>
            <person name="Haas B."/>
            <person name="Abouelleil A."/>
            <person name="Alvarado L."/>
            <person name="Arachchi H.M."/>
            <person name="Berlin A."/>
            <person name="Brown A."/>
            <person name="Chapman S.B."/>
            <person name="Chen Z."/>
            <person name="Dunbar C."/>
            <person name="Freedman E."/>
            <person name="Gearin G."/>
            <person name="Gellesch M."/>
            <person name="Goldberg J."/>
            <person name="Griggs A."/>
            <person name="Gujja S."/>
            <person name="Heiman D."/>
            <person name="Howarth C."/>
            <person name="Larson L."/>
            <person name="Lui A."/>
            <person name="MacDonald P.J.P."/>
            <person name="Mehta T."/>
            <person name="Montmayeur A."/>
            <person name="Murphy C."/>
            <person name="Neiman D."/>
            <person name="Pearson M."/>
            <person name="Priest M."/>
            <person name="Roberts A."/>
            <person name="Saif S."/>
            <person name="Shea T."/>
            <person name="Shenoy N."/>
            <person name="Sisk P."/>
            <person name="Stolte C."/>
            <person name="Sykes S."/>
            <person name="Yandava C."/>
            <person name="Wortman J."/>
            <person name="Nusbaum C."/>
            <person name="Birren B."/>
        </authorList>
    </citation>
    <scope>NUCLEOTIDE SEQUENCE [LARGE SCALE GENOMIC DNA]</scope>
    <source>
        <strain evidence="4 5">ATCC BAA-286</strain>
    </source>
</reference>
<feature type="domain" description="Glycosyl hydrolase family 95 N-terminal" evidence="1">
    <location>
        <begin position="45"/>
        <end position="282"/>
    </location>
</feature>
<dbReference type="Pfam" id="PF14498">
    <property type="entry name" value="Glyco_hyd_65N_2"/>
    <property type="match status" value="1"/>
</dbReference>
<organism evidence="4 5">
    <name type="scientific">Dysgonomonas gadei ATCC BAA-286</name>
    <dbReference type="NCBI Taxonomy" id="742766"/>
    <lineage>
        <taxon>Bacteria</taxon>
        <taxon>Pseudomonadati</taxon>
        <taxon>Bacteroidota</taxon>
        <taxon>Bacteroidia</taxon>
        <taxon>Bacteroidales</taxon>
        <taxon>Dysgonomonadaceae</taxon>
        <taxon>Dysgonomonas</taxon>
    </lineage>
</organism>
<gene>
    <name evidence="4" type="ORF">HMPREF9455_01943</name>
</gene>
<dbReference type="Gene3D" id="2.60.40.1180">
    <property type="entry name" value="Golgi alpha-mannosidase II"/>
    <property type="match status" value="1"/>
</dbReference>
<dbReference type="InterPro" id="IPR012341">
    <property type="entry name" value="6hp_glycosidase-like_sf"/>
</dbReference>
<dbReference type="Gene3D" id="2.70.98.50">
    <property type="entry name" value="putative glycoside hydrolase family protein from bacillus halodurans"/>
    <property type="match status" value="1"/>
</dbReference>
<dbReference type="PANTHER" id="PTHR31084:SF0">
    <property type="entry name" value="ALPHA-L-FUCOSIDASE 2"/>
    <property type="match status" value="1"/>
</dbReference>
<dbReference type="InterPro" id="IPR008928">
    <property type="entry name" value="6-hairpin_glycosidase_sf"/>
</dbReference>
<dbReference type="InterPro" id="IPR016518">
    <property type="entry name" value="Alpha-L-fucosidase"/>
</dbReference>
<sequence>MLLTDLLIEFKIMKKTYTILLISILIVLVANGQSVFSQNARSYILWYENPADEWMKSLPLGNGRIGAMVFGGIEKEVIALNEVTMWSGQPDKFQERPLGKTMLNDIRQLFFEGKYAKGNRVVSEFMSGTPHSFGSHVPAGDLKLDFKYPAGAVSGYKRELNLENAINTVSFKVGNILYTREYFCSNPDNAFIVRLTANKAKSLTLDVSLDMLRESVIKAVDNSLEFSGKVSFPKQGPGGVDFMGKVGVTAKDGNVSASNNKISIADATSVTIILDLRTDYNNKHYKEDCFATVNKALSQDYNRLKNKHVSDYSNLFKRVDLFLGKSEADKLPTDKRWERVKAGKEDVGLDALFFQYARYLLIAASREDSPLPANLQGIWNDNLACNMGWTNDYHLDINTQQNYWLSNIGNLHECNTPLFDYIKDLSVYGQKTAKNVYGARGWVANTVANVWGYTASGQGVNWGLFPLAGTWIASHLWTHYIYTMDENYLRNKAYPILKSNAEFLLDYMVQDPKNGYLMTGPSTSPENSFRYKGNELSVSLMPACDRQLAYEAFASCIQASKILNVDDKFRDSLSIALKKLPPIIIGKNGAIQEWFEDFEEAQPNHRHTTHLLALYPFAQISPVKTPGLANAARKTIEYRLAAPNWEDVEWSRANMICLYARLFDAKKAYESVVQLQREFTRENLLTISPEGIAGAPYDIFIFDGNEAGGAGIAEMLIQSHEGYIELLPALPQQWNTGYFKGLCIRGGGEVDLKWKDGQVQDIVIKAATDNKFTFKLVNTKGNISFPKGAKDVGLQMSTENDYTYVTISLKKGQRFEMNYR</sequence>
<feature type="domain" description="Glycosyl hydrolase family 95 catalytic" evidence="3">
    <location>
        <begin position="301"/>
        <end position="716"/>
    </location>
</feature>